<organism evidence="8 9">
    <name type="scientific">Oncorhynchus kisutch</name>
    <name type="common">Coho salmon</name>
    <name type="synonym">Salmo kisutch</name>
    <dbReference type="NCBI Taxonomy" id="8019"/>
    <lineage>
        <taxon>Eukaryota</taxon>
        <taxon>Metazoa</taxon>
        <taxon>Chordata</taxon>
        <taxon>Craniata</taxon>
        <taxon>Vertebrata</taxon>
        <taxon>Euteleostomi</taxon>
        <taxon>Actinopterygii</taxon>
        <taxon>Neopterygii</taxon>
        <taxon>Teleostei</taxon>
        <taxon>Protacanthopterygii</taxon>
        <taxon>Salmoniformes</taxon>
        <taxon>Salmonidae</taxon>
        <taxon>Salmoninae</taxon>
        <taxon>Oncorhynchus</taxon>
    </lineage>
</organism>
<keyword evidence="5" id="KW-0539">Nucleus</keyword>
<reference evidence="8" key="2">
    <citation type="submission" date="2025-09" db="UniProtKB">
        <authorList>
            <consortium name="Ensembl"/>
        </authorList>
    </citation>
    <scope>IDENTIFICATION</scope>
</reference>
<dbReference type="PROSITE" id="PS50888">
    <property type="entry name" value="BHLH"/>
    <property type="match status" value="1"/>
</dbReference>
<evidence type="ECO:0000313" key="8">
    <source>
        <dbReference type="Ensembl" id="ENSOKIP00005019723.1"/>
    </source>
</evidence>
<proteinExistence type="predicted"/>
<evidence type="ECO:0000256" key="1">
    <source>
        <dbReference type="ARBA" id="ARBA00004123"/>
    </source>
</evidence>
<dbReference type="Pfam" id="PF00010">
    <property type="entry name" value="HLH"/>
    <property type="match status" value="1"/>
</dbReference>
<dbReference type="PANTHER" id="PTHR23349:SF5">
    <property type="entry name" value="BASIC HELIX-LOOP-HELIX TRANSCRIPTION FACTOR SCLERAXIS"/>
    <property type="match status" value="1"/>
</dbReference>
<dbReference type="InterPro" id="IPR036638">
    <property type="entry name" value="HLH_DNA-bd_sf"/>
</dbReference>
<evidence type="ECO:0000256" key="2">
    <source>
        <dbReference type="ARBA" id="ARBA00023015"/>
    </source>
</evidence>
<feature type="compositionally biased region" description="Gly residues" evidence="6">
    <location>
        <begin position="60"/>
        <end position="69"/>
    </location>
</feature>
<evidence type="ECO:0000256" key="5">
    <source>
        <dbReference type="ARBA" id="ARBA00023242"/>
    </source>
</evidence>
<evidence type="ECO:0000313" key="9">
    <source>
        <dbReference type="Proteomes" id="UP000694557"/>
    </source>
</evidence>
<feature type="compositionally biased region" description="Polar residues" evidence="6">
    <location>
        <begin position="79"/>
        <end position="88"/>
    </location>
</feature>
<dbReference type="SUPFAM" id="SSF47459">
    <property type="entry name" value="HLH, helix-loop-helix DNA-binding domain"/>
    <property type="match status" value="1"/>
</dbReference>
<dbReference type="GeneTree" id="ENSGT00940000161897"/>
<dbReference type="InterPro" id="IPR050283">
    <property type="entry name" value="E-box_TF_Regulators"/>
</dbReference>
<dbReference type="InterPro" id="IPR011598">
    <property type="entry name" value="bHLH_dom"/>
</dbReference>
<dbReference type="GO" id="GO:0005634">
    <property type="term" value="C:nucleus"/>
    <property type="evidence" value="ECO:0007669"/>
    <property type="project" value="UniProtKB-SubCell"/>
</dbReference>
<dbReference type="AlphaFoldDB" id="A0A8C7DDI2"/>
<dbReference type="GO" id="GO:0032502">
    <property type="term" value="P:developmental process"/>
    <property type="evidence" value="ECO:0007669"/>
    <property type="project" value="TreeGrafter"/>
</dbReference>
<evidence type="ECO:0000259" key="7">
    <source>
        <dbReference type="PROSITE" id="PS50888"/>
    </source>
</evidence>
<keyword evidence="4" id="KW-0804">Transcription</keyword>
<feature type="region of interest" description="Disordered" evidence="6">
    <location>
        <begin position="243"/>
        <end position="310"/>
    </location>
</feature>
<keyword evidence="9" id="KW-1185">Reference proteome</keyword>
<dbReference type="GO" id="GO:0046983">
    <property type="term" value="F:protein dimerization activity"/>
    <property type="evidence" value="ECO:0007669"/>
    <property type="project" value="InterPro"/>
</dbReference>
<dbReference type="SMART" id="SM00353">
    <property type="entry name" value="HLH"/>
    <property type="match status" value="1"/>
</dbReference>
<dbReference type="Ensembl" id="ENSOKIT00005021014.1">
    <property type="protein sequence ID" value="ENSOKIP00005019723.1"/>
    <property type="gene ID" value="ENSOKIG00005008743.1"/>
</dbReference>
<keyword evidence="2" id="KW-0805">Transcription regulation</keyword>
<dbReference type="Gene3D" id="4.10.280.10">
    <property type="entry name" value="Helix-loop-helix DNA-binding domain"/>
    <property type="match status" value="1"/>
</dbReference>
<feature type="region of interest" description="Disordered" evidence="6">
    <location>
        <begin position="48"/>
        <end position="103"/>
    </location>
</feature>
<accession>A0A8C7DDI2</accession>
<feature type="compositionally biased region" description="Basic and acidic residues" evidence="6">
    <location>
        <begin position="243"/>
        <end position="261"/>
    </location>
</feature>
<comment type="subcellular location">
    <subcellularLocation>
        <location evidence="1">Nucleus</location>
    </subcellularLocation>
</comment>
<dbReference type="GO" id="GO:0000977">
    <property type="term" value="F:RNA polymerase II transcription regulatory region sequence-specific DNA binding"/>
    <property type="evidence" value="ECO:0007669"/>
    <property type="project" value="TreeGrafter"/>
</dbReference>
<feature type="domain" description="BHLH" evidence="7">
    <location>
        <begin position="90"/>
        <end position="142"/>
    </location>
</feature>
<keyword evidence="3" id="KW-0238">DNA-binding</keyword>
<evidence type="ECO:0000256" key="3">
    <source>
        <dbReference type="ARBA" id="ARBA00023125"/>
    </source>
</evidence>
<evidence type="ECO:0000256" key="6">
    <source>
        <dbReference type="SAM" id="MobiDB-lite"/>
    </source>
</evidence>
<gene>
    <name evidence="8" type="primary">SCX</name>
    <name evidence="8" type="synonym">scxa</name>
</gene>
<feature type="compositionally biased region" description="Basic and acidic residues" evidence="6">
    <location>
        <begin position="207"/>
        <end position="228"/>
    </location>
</feature>
<dbReference type="FunFam" id="4.10.280.10:FF:000010">
    <property type="entry name" value="Scleraxis bHLH transcription factor"/>
    <property type="match status" value="1"/>
</dbReference>
<name>A0A8C7DDI2_ONCKI</name>
<feature type="compositionally biased region" description="Low complexity" evidence="6">
    <location>
        <begin position="264"/>
        <end position="310"/>
    </location>
</feature>
<evidence type="ECO:0000256" key="4">
    <source>
        <dbReference type="ARBA" id="ARBA00023163"/>
    </source>
</evidence>
<dbReference type="Proteomes" id="UP000694557">
    <property type="component" value="Unassembled WGS sequence"/>
</dbReference>
<sequence length="394" mass="44076">MSFAMVRPAPNRYLYSDISMLSEDEENGSESSGSDDRSFRLDARGYDIKVGGRKRKPGSAGAGRLGGGQLPPQMLLSQDGSISPTTGLPRQRNAANARERDRTNSVNTAFTALRTLIPTEPADRKLSKIETLRLASSYISHLGNVLLVGETCGDGQPCHAGATSSAHYLHQHGSPAHDAENSQPKQICTFCLSNQRKMRSKQHNTKTYHDSNTKTYHDSNTKTYHDSNTKTYHDANTTMYHDSNTKTYHDSNTKTYHDSKTPRRTTIPIPRRTTTPIPRRTTTPTPRRTTTPIPRRTTTPIPRRTTTPIPRRTTTAIPRHKNSYLRLRALIKSILGTSALFPNLSVSHPERFTHASCVDLRLFLGLQLITLSTTHTHTHIHNLPRCISDLWLPK</sequence>
<reference evidence="8" key="1">
    <citation type="submission" date="2025-08" db="UniProtKB">
        <authorList>
            <consortium name="Ensembl"/>
        </authorList>
    </citation>
    <scope>IDENTIFICATION</scope>
</reference>
<feature type="region of interest" description="Disordered" evidence="6">
    <location>
        <begin position="200"/>
        <end position="228"/>
    </location>
</feature>
<protein>
    <submittedName>
        <fullName evidence="8">Scleraxis bHLH transcription factor a</fullName>
    </submittedName>
</protein>
<dbReference type="GO" id="GO:0000981">
    <property type="term" value="F:DNA-binding transcription factor activity, RNA polymerase II-specific"/>
    <property type="evidence" value="ECO:0007669"/>
    <property type="project" value="TreeGrafter"/>
</dbReference>
<dbReference type="PANTHER" id="PTHR23349">
    <property type="entry name" value="BASIC HELIX-LOOP-HELIX TRANSCRIPTION FACTOR, TWIST"/>
    <property type="match status" value="1"/>
</dbReference>